<dbReference type="PANTHER" id="PTHR42878:SF15">
    <property type="entry name" value="BACTERIOPHYTOCHROME"/>
    <property type="match status" value="1"/>
</dbReference>
<dbReference type="CDD" id="cd00082">
    <property type="entry name" value="HisKA"/>
    <property type="match status" value="1"/>
</dbReference>
<dbReference type="RefSeq" id="WP_214173360.1">
    <property type="nucleotide sequence ID" value="NZ_JAHCVJ010000014.1"/>
</dbReference>
<dbReference type="AlphaFoldDB" id="A0AAW4LDR5"/>
<evidence type="ECO:0000256" key="2">
    <source>
        <dbReference type="ARBA" id="ARBA00012438"/>
    </source>
</evidence>
<accession>A0AAW4LDR5</accession>
<feature type="modified residue" description="4-aspartylphosphate" evidence="6">
    <location>
        <position position="63"/>
    </location>
</feature>
<reference evidence="9 10" key="1">
    <citation type="submission" date="2021-05" db="EMBL/GenBank/DDBJ databases">
        <title>The draft genome of Geobacter pelophilus DSM 12255.</title>
        <authorList>
            <person name="Xu Z."/>
            <person name="Masuda Y."/>
            <person name="Itoh H."/>
            <person name="Senoo K."/>
        </authorList>
    </citation>
    <scope>NUCLEOTIDE SEQUENCE [LARGE SCALE GENOMIC DNA]</scope>
    <source>
        <strain evidence="9 10">DSM 12255</strain>
    </source>
</reference>
<dbReference type="SUPFAM" id="SSF52172">
    <property type="entry name" value="CheY-like"/>
    <property type="match status" value="1"/>
</dbReference>
<keyword evidence="4" id="KW-0808">Transferase</keyword>
<dbReference type="InterPro" id="IPR001789">
    <property type="entry name" value="Sig_transdc_resp-reg_receiver"/>
</dbReference>
<evidence type="ECO:0000256" key="3">
    <source>
        <dbReference type="ARBA" id="ARBA00022553"/>
    </source>
</evidence>
<dbReference type="InterPro" id="IPR011006">
    <property type="entry name" value="CheY-like_superfamily"/>
</dbReference>
<keyword evidence="10" id="KW-1185">Reference proteome</keyword>
<evidence type="ECO:0000256" key="5">
    <source>
        <dbReference type="ARBA" id="ARBA00022777"/>
    </source>
</evidence>
<dbReference type="EMBL" id="JAHCVJ010000014">
    <property type="protein sequence ID" value="MBT0666591.1"/>
    <property type="molecule type" value="Genomic_DNA"/>
</dbReference>
<name>A0AAW4LDR5_9BACT</name>
<dbReference type="PRINTS" id="PR00344">
    <property type="entry name" value="BCTRLSENSOR"/>
</dbReference>
<dbReference type="Pfam" id="PF02518">
    <property type="entry name" value="HATPase_c"/>
    <property type="match status" value="1"/>
</dbReference>
<dbReference type="InterPro" id="IPR036097">
    <property type="entry name" value="HisK_dim/P_sf"/>
</dbReference>
<dbReference type="PANTHER" id="PTHR42878">
    <property type="entry name" value="TWO-COMPONENT HISTIDINE KINASE"/>
    <property type="match status" value="1"/>
</dbReference>
<evidence type="ECO:0000259" key="8">
    <source>
        <dbReference type="PROSITE" id="PS50110"/>
    </source>
</evidence>
<dbReference type="InterPro" id="IPR050351">
    <property type="entry name" value="BphY/WalK/GraS-like"/>
</dbReference>
<keyword evidence="3 6" id="KW-0597">Phosphoprotein</keyword>
<dbReference type="Gene3D" id="1.10.287.130">
    <property type="match status" value="1"/>
</dbReference>
<dbReference type="SUPFAM" id="SSF55874">
    <property type="entry name" value="ATPase domain of HSP90 chaperone/DNA topoisomerase II/histidine kinase"/>
    <property type="match status" value="1"/>
</dbReference>
<dbReference type="GO" id="GO:0030295">
    <property type="term" value="F:protein kinase activator activity"/>
    <property type="evidence" value="ECO:0007669"/>
    <property type="project" value="TreeGrafter"/>
</dbReference>
<dbReference type="InterPro" id="IPR004358">
    <property type="entry name" value="Sig_transdc_His_kin-like_C"/>
</dbReference>
<dbReference type="SUPFAM" id="SSF47384">
    <property type="entry name" value="Homodimeric domain of signal transducing histidine kinase"/>
    <property type="match status" value="1"/>
</dbReference>
<keyword evidence="5" id="KW-0418">Kinase</keyword>
<dbReference type="Proteomes" id="UP000811899">
    <property type="component" value="Unassembled WGS sequence"/>
</dbReference>
<dbReference type="Gene3D" id="3.40.50.2300">
    <property type="match status" value="1"/>
</dbReference>
<dbReference type="SMART" id="SM00448">
    <property type="entry name" value="REC"/>
    <property type="match status" value="1"/>
</dbReference>
<dbReference type="InterPro" id="IPR036890">
    <property type="entry name" value="HATPase_C_sf"/>
</dbReference>
<evidence type="ECO:0000256" key="1">
    <source>
        <dbReference type="ARBA" id="ARBA00000085"/>
    </source>
</evidence>
<evidence type="ECO:0000313" key="9">
    <source>
        <dbReference type="EMBL" id="MBT0666591.1"/>
    </source>
</evidence>
<evidence type="ECO:0000313" key="10">
    <source>
        <dbReference type="Proteomes" id="UP000811899"/>
    </source>
</evidence>
<dbReference type="InterPro" id="IPR005467">
    <property type="entry name" value="His_kinase_dom"/>
</dbReference>
<proteinExistence type="predicted"/>
<dbReference type="GO" id="GO:0000156">
    <property type="term" value="F:phosphorelay response regulator activity"/>
    <property type="evidence" value="ECO:0007669"/>
    <property type="project" value="TreeGrafter"/>
</dbReference>
<dbReference type="SMART" id="SM00387">
    <property type="entry name" value="HATPase_c"/>
    <property type="match status" value="1"/>
</dbReference>
<dbReference type="InterPro" id="IPR003661">
    <property type="entry name" value="HisK_dim/P_dom"/>
</dbReference>
<dbReference type="CDD" id="cd17536">
    <property type="entry name" value="REC_YesN-like"/>
    <property type="match status" value="1"/>
</dbReference>
<dbReference type="InterPro" id="IPR003594">
    <property type="entry name" value="HATPase_dom"/>
</dbReference>
<evidence type="ECO:0000256" key="6">
    <source>
        <dbReference type="PROSITE-ProRule" id="PRU00169"/>
    </source>
</evidence>
<dbReference type="Pfam" id="PF00512">
    <property type="entry name" value="HisKA"/>
    <property type="match status" value="1"/>
</dbReference>
<comment type="caution">
    <text evidence="9">The sequence shown here is derived from an EMBL/GenBank/DDBJ whole genome shotgun (WGS) entry which is preliminary data.</text>
</comment>
<sequence>MNQSSEKQVPISLLYVEDEKDARTILLSMLQTKFPSLQLTVAENGAEGLEAYSLFNSDILVTDISMPQMNGLQMARKIKEVNPEVQIIVLTGRTDTQYLLDSIDIGINHYVVKPVDNALLFAAIEKCIDSISLKLKVKEQHSHITDLNARLTARTEELEMLNRELEAFNYTVSHDLRTPLSVINGYCQVLTELCSSNLDSSCRSFVKEITNGVYQMNDLITTLLNFSKVNRFTLRKTNIDLSKIVAEVSNDLKVSDQDDRQVDFRISQNVTAIGDKTLLKLLLQNLIGNSWKYTSNKEIAIIEFGLSNINKKPVFYVRDNGIGFDSKHSIKMFTPFQRLNNGESFEGTGIGLATVQRIVHRHGGVIWAEGEVEKGATFYFTLEEGVFAETPTI</sequence>
<evidence type="ECO:0000259" key="7">
    <source>
        <dbReference type="PROSITE" id="PS50109"/>
    </source>
</evidence>
<dbReference type="Gene3D" id="3.30.565.10">
    <property type="entry name" value="Histidine kinase-like ATPase, C-terminal domain"/>
    <property type="match status" value="1"/>
</dbReference>
<protein>
    <recommendedName>
        <fullName evidence="2">histidine kinase</fullName>
        <ecNumber evidence="2">2.7.13.3</ecNumber>
    </recommendedName>
</protein>
<organism evidence="9 10">
    <name type="scientific">Geoanaerobacter pelophilus</name>
    <dbReference type="NCBI Taxonomy" id="60036"/>
    <lineage>
        <taxon>Bacteria</taxon>
        <taxon>Pseudomonadati</taxon>
        <taxon>Thermodesulfobacteriota</taxon>
        <taxon>Desulfuromonadia</taxon>
        <taxon>Geobacterales</taxon>
        <taxon>Geobacteraceae</taxon>
        <taxon>Geoanaerobacter</taxon>
    </lineage>
</organism>
<dbReference type="FunFam" id="3.30.565.10:FF:000006">
    <property type="entry name" value="Sensor histidine kinase WalK"/>
    <property type="match status" value="1"/>
</dbReference>
<dbReference type="PROSITE" id="PS50109">
    <property type="entry name" value="HIS_KIN"/>
    <property type="match status" value="1"/>
</dbReference>
<feature type="domain" description="Response regulatory" evidence="8">
    <location>
        <begin position="12"/>
        <end position="128"/>
    </location>
</feature>
<dbReference type="Pfam" id="PF00072">
    <property type="entry name" value="Response_reg"/>
    <property type="match status" value="1"/>
</dbReference>
<dbReference type="SMART" id="SM00388">
    <property type="entry name" value="HisKA"/>
    <property type="match status" value="1"/>
</dbReference>
<dbReference type="PROSITE" id="PS50110">
    <property type="entry name" value="RESPONSE_REGULATORY"/>
    <property type="match status" value="1"/>
</dbReference>
<evidence type="ECO:0000256" key="4">
    <source>
        <dbReference type="ARBA" id="ARBA00022679"/>
    </source>
</evidence>
<feature type="domain" description="Histidine kinase" evidence="7">
    <location>
        <begin position="171"/>
        <end position="386"/>
    </location>
</feature>
<dbReference type="GO" id="GO:0007234">
    <property type="term" value="P:osmosensory signaling via phosphorelay pathway"/>
    <property type="evidence" value="ECO:0007669"/>
    <property type="project" value="TreeGrafter"/>
</dbReference>
<dbReference type="EC" id="2.7.13.3" evidence="2"/>
<comment type="catalytic activity">
    <reaction evidence="1">
        <text>ATP + protein L-histidine = ADP + protein N-phospho-L-histidine.</text>
        <dbReference type="EC" id="2.7.13.3"/>
    </reaction>
</comment>
<dbReference type="GO" id="GO:0000155">
    <property type="term" value="F:phosphorelay sensor kinase activity"/>
    <property type="evidence" value="ECO:0007669"/>
    <property type="project" value="InterPro"/>
</dbReference>
<gene>
    <name evidence="9" type="ORF">KI809_19960</name>
</gene>